<evidence type="ECO:0000313" key="3">
    <source>
        <dbReference type="EnsemblMetazoa" id="RPRC007150-PA"/>
    </source>
</evidence>
<keyword evidence="2" id="KW-0732">Signal</keyword>
<evidence type="ECO:0000256" key="2">
    <source>
        <dbReference type="SAM" id="SignalP"/>
    </source>
</evidence>
<feature type="signal peptide" evidence="2">
    <location>
        <begin position="1"/>
        <end position="24"/>
    </location>
</feature>
<feature type="region of interest" description="Disordered" evidence="1">
    <location>
        <begin position="165"/>
        <end position="189"/>
    </location>
</feature>
<protein>
    <submittedName>
        <fullName evidence="3">Uncharacterized protein</fullName>
    </submittedName>
</protein>
<dbReference type="AlphaFoldDB" id="T1HSY0"/>
<evidence type="ECO:0000256" key="1">
    <source>
        <dbReference type="SAM" id="MobiDB-lite"/>
    </source>
</evidence>
<dbReference type="HOGENOM" id="CLU_537807_0_0_1"/>
<organism evidence="3 4">
    <name type="scientific">Rhodnius prolixus</name>
    <name type="common">Triatomid bug</name>
    <dbReference type="NCBI Taxonomy" id="13249"/>
    <lineage>
        <taxon>Eukaryota</taxon>
        <taxon>Metazoa</taxon>
        <taxon>Ecdysozoa</taxon>
        <taxon>Arthropoda</taxon>
        <taxon>Hexapoda</taxon>
        <taxon>Insecta</taxon>
        <taxon>Pterygota</taxon>
        <taxon>Neoptera</taxon>
        <taxon>Paraneoptera</taxon>
        <taxon>Hemiptera</taxon>
        <taxon>Heteroptera</taxon>
        <taxon>Panheteroptera</taxon>
        <taxon>Cimicomorpha</taxon>
        <taxon>Reduviidae</taxon>
        <taxon>Triatominae</taxon>
        <taxon>Rhodnius</taxon>
    </lineage>
</organism>
<dbReference type="InParanoid" id="T1HSY0"/>
<dbReference type="STRING" id="13249.T1HSY0"/>
<reference evidence="3" key="1">
    <citation type="submission" date="2015-05" db="UniProtKB">
        <authorList>
            <consortium name="EnsemblMetazoa"/>
        </authorList>
    </citation>
    <scope>IDENTIFICATION</scope>
</reference>
<dbReference type="OMA" id="NGFYWML"/>
<dbReference type="VEuPathDB" id="VectorBase:RPRC007150"/>
<accession>T1HSY0</accession>
<dbReference type="Proteomes" id="UP000015103">
    <property type="component" value="Unassembled WGS sequence"/>
</dbReference>
<dbReference type="eggNOG" id="ENOG502S6AB">
    <property type="taxonomic scope" value="Eukaryota"/>
</dbReference>
<feature type="compositionally biased region" description="Basic residues" evidence="1">
    <location>
        <begin position="106"/>
        <end position="115"/>
    </location>
</feature>
<dbReference type="EMBL" id="ACPB03016858">
    <property type="status" value="NOT_ANNOTATED_CDS"/>
    <property type="molecule type" value="Genomic_DNA"/>
</dbReference>
<feature type="region of interest" description="Disordered" evidence="1">
    <location>
        <begin position="95"/>
        <end position="117"/>
    </location>
</feature>
<proteinExistence type="predicted"/>
<evidence type="ECO:0000313" key="4">
    <source>
        <dbReference type="Proteomes" id="UP000015103"/>
    </source>
</evidence>
<name>T1HSY0_RHOPR</name>
<keyword evidence="4" id="KW-1185">Reference proteome</keyword>
<feature type="compositionally biased region" description="Polar residues" evidence="1">
    <location>
        <begin position="96"/>
        <end position="105"/>
    </location>
</feature>
<feature type="chain" id="PRO_5043960426" evidence="2">
    <location>
        <begin position="25"/>
        <end position="471"/>
    </location>
</feature>
<sequence>MDRFFTRKVIFYFFLLGLLIGVRCDEADNAVDIGETVKEVESILAEDPKLPRLTRGEIVSLIEEVRNGKDLMVVLPQQFNTTLEEMFTAKPVTQIIHDNNPPQTTKRPKRRRKPVRPVYVHTTSGETVGPTGASTEPTVKTTAFKASTTPESITEEWQPKVYVTPHPTAATSPAAAPSMPSEPAQSTPDVSVVADSLSPDMKELLSSFGLLGTPSTTAEPPTFMLKSITPSVDPTSYSRFKPLPSTSEGMSPDMKSFLASYGLLDIRKSKSLAPPPDPLEHLPYQDVLEELGLRKSKKLNHVFNPNEIKNSTEELHKVNKILMKLREYSEGNATDFSPDEVNELLLLENNTKLAVGEDPIDSFQSFRTKIEVKRQQPNDTDLATTTEAVEDVTTDMPTTSDEEDSSESTPSGTDLEDSFGRGETSTRRPNGFYFLLDWNSFLDVGLEDRQVNLNFSPKVGDPKNFIPVTIP</sequence>
<dbReference type="EnsemblMetazoa" id="RPRC007150-RA">
    <property type="protein sequence ID" value="RPRC007150-PA"/>
    <property type="gene ID" value="RPRC007150"/>
</dbReference>
<feature type="compositionally biased region" description="Low complexity" evidence="1">
    <location>
        <begin position="165"/>
        <end position="184"/>
    </location>
</feature>
<feature type="region of interest" description="Disordered" evidence="1">
    <location>
        <begin position="374"/>
        <end position="424"/>
    </location>
</feature>